<protein>
    <submittedName>
        <fullName evidence="1">Uncharacterized protein</fullName>
    </submittedName>
</protein>
<name>A0A6S6SPV4_9BACT</name>
<gene>
    <name evidence="1" type="ORF">HELGO_WM16092</name>
</gene>
<proteinExistence type="predicted"/>
<evidence type="ECO:0000313" key="1">
    <source>
        <dbReference type="EMBL" id="CAA6810489.1"/>
    </source>
</evidence>
<dbReference type="EMBL" id="CACVAR010000201">
    <property type="protein sequence ID" value="CAA6810489.1"/>
    <property type="molecule type" value="Genomic_DNA"/>
</dbReference>
<accession>A0A6S6SPV4</accession>
<reference evidence="1" key="1">
    <citation type="submission" date="2020-01" db="EMBL/GenBank/DDBJ databases">
        <authorList>
            <person name="Meier V. D."/>
            <person name="Meier V D."/>
        </authorList>
    </citation>
    <scope>NUCLEOTIDE SEQUENCE</scope>
    <source>
        <strain evidence="1">HLG_WM_MAG_03</strain>
    </source>
</reference>
<sequence length="75" mass="8799">MLKIKDKYLNQTVSNGSRKIKLSEDLTQKQLLSIKNTFCSEMIEEVVIEKEVTEEVETKPKTVRKKRTKKDDKNN</sequence>
<organism evidence="1">
    <name type="scientific">uncultured Sulfurovum sp</name>
    <dbReference type="NCBI Taxonomy" id="269237"/>
    <lineage>
        <taxon>Bacteria</taxon>
        <taxon>Pseudomonadati</taxon>
        <taxon>Campylobacterota</taxon>
        <taxon>Epsilonproteobacteria</taxon>
        <taxon>Campylobacterales</taxon>
        <taxon>Sulfurovaceae</taxon>
        <taxon>Sulfurovum</taxon>
        <taxon>environmental samples</taxon>
    </lineage>
</organism>
<dbReference type="AlphaFoldDB" id="A0A6S6SPV4"/>